<dbReference type="NCBIfam" id="TIGR00054">
    <property type="entry name" value="RIP metalloprotease RseP"/>
    <property type="match status" value="1"/>
</dbReference>
<comment type="caution">
    <text evidence="13">The sequence shown here is derived from an EMBL/GenBank/DDBJ whole genome shotgun (WGS) entry which is preliminary data.</text>
</comment>
<evidence type="ECO:0000313" key="14">
    <source>
        <dbReference type="Proteomes" id="UP000051922"/>
    </source>
</evidence>
<comment type="subcellular location">
    <subcellularLocation>
        <location evidence="2">Membrane</location>
        <topology evidence="2">Multi-pass membrane protein</topology>
    </subcellularLocation>
</comment>
<dbReference type="STRING" id="1423783.FC50_GL000422"/>
<proteinExistence type="inferred from homology"/>
<dbReference type="GO" id="GO:0006508">
    <property type="term" value="P:proteolysis"/>
    <property type="evidence" value="ECO:0007669"/>
    <property type="project" value="UniProtKB-KW"/>
</dbReference>
<comment type="similarity">
    <text evidence="3 11">Belongs to the peptidase M50B family.</text>
</comment>
<keyword evidence="14" id="KW-1185">Reference proteome</keyword>
<organism evidence="13 14">
    <name type="scientific">Lacticaseibacillus pantheris DSM 15945 = JCM 12539 = NBRC 106106</name>
    <dbReference type="NCBI Taxonomy" id="1423783"/>
    <lineage>
        <taxon>Bacteria</taxon>
        <taxon>Bacillati</taxon>
        <taxon>Bacillota</taxon>
        <taxon>Bacilli</taxon>
        <taxon>Lactobacillales</taxon>
        <taxon>Lactobacillaceae</taxon>
        <taxon>Lacticaseibacillus</taxon>
    </lineage>
</organism>
<keyword evidence="10 11" id="KW-0472">Membrane</keyword>
<dbReference type="EMBL" id="AZFJ01000037">
    <property type="protein sequence ID" value="KRL86777.1"/>
    <property type="molecule type" value="Genomic_DNA"/>
</dbReference>
<evidence type="ECO:0000256" key="11">
    <source>
        <dbReference type="RuleBase" id="RU362031"/>
    </source>
</evidence>
<dbReference type="Pfam" id="PF02163">
    <property type="entry name" value="Peptidase_M50"/>
    <property type="match status" value="1"/>
</dbReference>
<dbReference type="GO" id="GO:0016020">
    <property type="term" value="C:membrane"/>
    <property type="evidence" value="ECO:0007669"/>
    <property type="project" value="UniProtKB-SubCell"/>
</dbReference>
<dbReference type="InterPro" id="IPR001478">
    <property type="entry name" value="PDZ"/>
</dbReference>
<keyword evidence="4 13" id="KW-0645">Protease</keyword>
<dbReference type="GO" id="GO:0004222">
    <property type="term" value="F:metalloendopeptidase activity"/>
    <property type="evidence" value="ECO:0007669"/>
    <property type="project" value="InterPro"/>
</dbReference>
<evidence type="ECO:0000256" key="1">
    <source>
        <dbReference type="ARBA" id="ARBA00001947"/>
    </source>
</evidence>
<evidence type="ECO:0000256" key="6">
    <source>
        <dbReference type="ARBA" id="ARBA00022801"/>
    </source>
</evidence>
<dbReference type="EC" id="3.4.24.-" evidence="11"/>
<accession>A0A0R1TZY0</accession>
<evidence type="ECO:0000256" key="4">
    <source>
        <dbReference type="ARBA" id="ARBA00022670"/>
    </source>
</evidence>
<dbReference type="InterPro" id="IPR036034">
    <property type="entry name" value="PDZ_sf"/>
</dbReference>
<comment type="cofactor">
    <cofactor evidence="1 11">
        <name>Zn(2+)</name>
        <dbReference type="ChEBI" id="CHEBI:29105"/>
    </cofactor>
</comment>
<keyword evidence="7 11" id="KW-0862">Zinc</keyword>
<protein>
    <recommendedName>
        <fullName evidence="11">Zinc metalloprotease</fullName>
        <ecNumber evidence="11">3.4.24.-</ecNumber>
    </recommendedName>
</protein>
<evidence type="ECO:0000313" key="13">
    <source>
        <dbReference type="EMBL" id="KRL86777.1"/>
    </source>
</evidence>
<evidence type="ECO:0000256" key="7">
    <source>
        <dbReference type="ARBA" id="ARBA00022833"/>
    </source>
</evidence>
<evidence type="ECO:0000256" key="5">
    <source>
        <dbReference type="ARBA" id="ARBA00022692"/>
    </source>
</evidence>
<feature type="transmembrane region" description="Helical" evidence="11">
    <location>
        <begin position="337"/>
        <end position="358"/>
    </location>
</feature>
<evidence type="ECO:0000256" key="9">
    <source>
        <dbReference type="ARBA" id="ARBA00023049"/>
    </source>
</evidence>
<evidence type="ECO:0000256" key="10">
    <source>
        <dbReference type="ARBA" id="ARBA00023136"/>
    </source>
</evidence>
<keyword evidence="5 11" id="KW-0812">Transmembrane</keyword>
<dbReference type="InterPro" id="IPR004387">
    <property type="entry name" value="Pept_M50_Zn"/>
</dbReference>
<feature type="transmembrane region" description="Helical" evidence="11">
    <location>
        <begin position="172"/>
        <end position="197"/>
    </location>
</feature>
<dbReference type="InterPro" id="IPR041489">
    <property type="entry name" value="PDZ_6"/>
</dbReference>
<dbReference type="OrthoDB" id="9782003at2"/>
<evidence type="ECO:0000259" key="12">
    <source>
        <dbReference type="SMART" id="SM00228"/>
    </source>
</evidence>
<dbReference type="PANTHER" id="PTHR42837">
    <property type="entry name" value="REGULATOR OF SIGMA-E PROTEASE RSEP"/>
    <property type="match status" value="1"/>
</dbReference>
<sequence length="413" mass="44842">MLATIIWFIIIFGTIVIVHEFGHFFFAKRSGVLVREFSVGMGPKLLSTHHNHTTYTLRLLPLGGYVRMAGWQDEEADIKPGTQVTVTIGDDGQVVRINTSDRLTLTGGIPLVVDKVDLVNALTISGYVNGDEEDARTFTVAHDATIIEEDGVEVQIAPEDVQFQSAPLWQRILINFAGPLNNFLLAVVTFFVLALAFGGTPSNSNVIGGVESNSGAAVAGLKSNDKIVRIGQHEVASFSDIATAIKGDKDQTVAVTVRRGDTTNRLRVHVKKGVLGVYSSRDTGVVNAVKYGFTQPWAITQQIFKALRSLVFGGFSLNKLAGPVGIYTMTSQVSHEGIYTILYFMASLSINLGIMNLLPIPMLDGGKILFNLIELVRGKAVKREHEAMVTLVFAGLLIALMVAVTINDILRIF</sequence>
<dbReference type="Gene3D" id="2.30.42.10">
    <property type="match status" value="1"/>
</dbReference>
<keyword evidence="11" id="KW-0479">Metal-binding</keyword>
<feature type="domain" description="PDZ" evidence="12">
    <location>
        <begin position="181"/>
        <end position="261"/>
    </location>
</feature>
<evidence type="ECO:0000256" key="8">
    <source>
        <dbReference type="ARBA" id="ARBA00022989"/>
    </source>
</evidence>
<dbReference type="PATRIC" id="fig|1423783.4.peg.439"/>
<dbReference type="AlphaFoldDB" id="A0A0R1TZY0"/>
<dbReference type="Proteomes" id="UP000051922">
    <property type="component" value="Unassembled WGS sequence"/>
</dbReference>
<keyword evidence="9 11" id="KW-0482">Metalloprotease</keyword>
<dbReference type="CDD" id="cd06163">
    <property type="entry name" value="S2P-M50_PDZ_RseP-like"/>
    <property type="match status" value="1"/>
</dbReference>
<dbReference type="Pfam" id="PF17820">
    <property type="entry name" value="PDZ_6"/>
    <property type="match status" value="1"/>
</dbReference>
<feature type="transmembrane region" description="Helical" evidence="11">
    <location>
        <begin position="6"/>
        <end position="26"/>
    </location>
</feature>
<keyword evidence="6 11" id="KW-0378">Hydrolase</keyword>
<feature type="transmembrane region" description="Helical" evidence="11">
    <location>
        <begin position="387"/>
        <end position="406"/>
    </location>
</feature>
<dbReference type="SUPFAM" id="SSF50156">
    <property type="entry name" value="PDZ domain-like"/>
    <property type="match status" value="1"/>
</dbReference>
<evidence type="ECO:0000256" key="2">
    <source>
        <dbReference type="ARBA" id="ARBA00004141"/>
    </source>
</evidence>
<dbReference type="InterPro" id="IPR008915">
    <property type="entry name" value="Peptidase_M50"/>
</dbReference>
<name>A0A0R1TZY0_9LACO</name>
<dbReference type="GO" id="GO:0046872">
    <property type="term" value="F:metal ion binding"/>
    <property type="evidence" value="ECO:0007669"/>
    <property type="project" value="UniProtKB-KW"/>
</dbReference>
<keyword evidence="8 11" id="KW-1133">Transmembrane helix</keyword>
<dbReference type="PANTHER" id="PTHR42837:SF2">
    <property type="entry name" value="MEMBRANE METALLOPROTEASE ARASP2, CHLOROPLASTIC-RELATED"/>
    <property type="match status" value="1"/>
</dbReference>
<reference evidence="13 14" key="1">
    <citation type="journal article" date="2015" name="Genome Announc.">
        <title>Expanding the biotechnology potential of lactobacilli through comparative genomics of 213 strains and associated genera.</title>
        <authorList>
            <person name="Sun Z."/>
            <person name="Harris H.M."/>
            <person name="McCann A."/>
            <person name="Guo C."/>
            <person name="Argimon S."/>
            <person name="Zhang W."/>
            <person name="Yang X."/>
            <person name="Jeffery I.B."/>
            <person name="Cooney J.C."/>
            <person name="Kagawa T.F."/>
            <person name="Liu W."/>
            <person name="Song Y."/>
            <person name="Salvetti E."/>
            <person name="Wrobel A."/>
            <person name="Rasinkangas P."/>
            <person name="Parkhill J."/>
            <person name="Rea M.C."/>
            <person name="O'Sullivan O."/>
            <person name="Ritari J."/>
            <person name="Douillard F.P."/>
            <person name="Paul Ross R."/>
            <person name="Yang R."/>
            <person name="Briner A.E."/>
            <person name="Felis G.E."/>
            <person name="de Vos W.M."/>
            <person name="Barrangou R."/>
            <person name="Klaenhammer T.R."/>
            <person name="Caufield P.W."/>
            <person name="Cui Y."/>
            <person name="Zhang H."/>
            <person name="O'Toole P.W."/>
        </authorList>
    </citation>
    <scope>NUCLEOTIDE SEQUENCE [LARGE SCALE GENOMIC DNA]</scope>
    <source>
        <strain evidence="13 14">DSM 15945</strain>
    </source>
</reference>
<gene>
    <name evidence="13" type="ORF">FC50_GL000422</name>
</gene>
<dbReference type="SMART" id="SM00228">
    <property type="entry name" value="PDZ"/>
    <property type="match status" value="1"/>
</dbReference>
<evidence type="ECO:0000256" key="3">
    <source>
        <dbReference type="ARBA" id="ARBA00007931"/>
    </source>
</evidence>